<dbReference type="AlphaFoldDB" id="A0AAX6EHB0"/>
<dbReference type="EMBL" id="JANAVB010036615">
    <property type="protein sequence ID" value="KAJ6803410.1"/>
    <property type="molecule type" value="Genomic_DNA"/>
</dbReference>
<name>A0AAX6EHB0_IRIPA</name>
<sequence>MNSYTACEEMRTSLICPKPRRIGHRSAAADPTRLHHRWHNSHETDPCDSGPGVDFPRYFPVGRFFAAPLLRFPAEQIRQPASPRRAVRGGEPGRDARGLAGTRIR</sequence>
<gene>
    <name evidence="2" type="ORF">M6B38_108350</name>
</gene>
<reference evidence="2" key="1">
    <citation type="journal article" date="2023" name="GigaByte">
        <title>Genome assembly of the bearded iris, Iris pallida Lam.</title>
        <authorList>
            <person name="Bruccoleri R.E."/>
            <person name="Oakeley E.J."/>
            <person name="Faust A.M.E."/>
            <person name="Altorfer M."/>
            <person name="Dessus-Babus S."/>
            <person name="Burckhardt D."/>
            <person name="Oertli M."/>
            <person name="Naumann U."/>
            <person name="Petersen F."/>
            <person name="Wong J."/>
        </authorList>
    </citation>
    <scope>NUCLEOTIDE SEQUENCE</scope>
    <source>
        <strain evidence="2">GSM-AAB239-AS_SAM_17_03QT</strain>
    </source>
</reference>
<evidence type="ECO:0000313" key="2">
    <source>
        <dbReference type="EMBL" id="KAJ6803410.1"/>
    </source>
</evidence>
<evidence type="ECO:0000313" key="3">
    <source>
        <dbReference type="Proteomes" id="UP001140949"/>
    </source>
</evidence>
<comment type="caution">
    <text evidence="2">The sequence shown here is derived from an EMBL/GenBank/DDBJ whole genome shotgun (WGS) entry which is preliminary data.</text>
</comment>
<proteinExistence type="predicted"/>
<evidence type="ECO:0000256" key="1">
    <source>
        <dbReference type="SAM" id="MobiDB-lite"/>
    </source>
</evidence>
<accession>A0AAX6EHB0</accession>
<organism evidence="2 3">
    <name type="scientific">Iris pallida</name>
    <name type="common">Sweet iris</name>
    <dbReference type="NCBI Taxonomy" id="29817"/>
    <lineage>
        <taxon>Eukaryota</taxon>
        <taxon>Viridiplantae</taxon>
        <taxon>Streptophyta</taxon>
        <taxon>Embryophyta</taxon>
        <taxon>Tracheophyta</taxon>
        <taxon>Spermatophyta</taxon>
        <taxon>Magnoliopsida</taxon>
        <taxon>Liliopsida</taxon>
        <taxon>Asparagales</taxon>
        <taxon>Iridaceae</taxon>
        <taxon>Iridoideae</taxon>
        <taxon>Irideae</taxon>
        <taxon>Iris</taxon>
    </lineage>
</organism>
<protein>
    <submittedName>
        <fullName evidence="2">Uncharacterized protein</fullName>
    </submittedName>
</protein>
<reference evidence="2" key="2">
    <citation type="submission" date="2023-04" db="EMBL/GenBank/DDBJ databases">
        <authorList>
            <person name="Bruccoleri R.E."/>
            <person name="Oakeley E.J."/>
            <person name="Faust A.-M."/>
            <person name="Dessus-Babus S."/>
            <person name="Altorfer M."/>
            <person name="Burckhardt D."/>
            <person name="Oertli M."/>
            <person name="Naumann U."/>
            <person name="Petersen F."/>
            <person name="Wong J."/>
        </authorList>
    </citation>
    <scope>NUCLEOTIDE SEQUENCE</scope>
    <source>
        <strain evidence="2">GSM-AAB239-AS_SAM_17_03QT</strain>
        <tissue evidence="2">Leaf</tissue>
    </source>
</reference>
<keyword evidence="3" id="KW-1185">Reference proteome</keyword>
<dbReference type="Proteomes" id="UP001140949">
    <property type="component" value="Unassembled WGS sequence"/>
</dbReference>
<feature type="region of interest" description="Disordered" evidence="1">
    <location>
        <begin position="76"/>
        <end position="105"/>
    </location>
</feature>